<protein>
    <submittedName>
        <fullName evidence="3">SH3 domain-containing protein</fullName>
    </submittedName>
</protein>
<dbReference type="Pfam" id="PF07653">
    <property type="entry name" value="SH3_2"/>
    <property type="match status" value="1"/>
</dbReference>
<dbReference type="Gene3D" id="2.30.30.40">
    <property type="entry name" value="SH3 Domains"/>
    <property type="match status" value="1"/>
</dbReference>
<keyword evidence="1" id="KW-0728">SH3 domain</keyword>
<feature type="domain" description="SH3" evidence="2">
    <location>
        <begin position="77"/>
        <end position="135"/>
    </location>
</feature>
<evidence type="ECO:0000256" key="1">
    <source>
        <dbReference type="ARBA" id="ARBA00022443"/>
    </source>
</evidence>
<accession>A0ABP7ZDL8</accession>
<dbReference type="InterPro" id="IPR001452">
    <property type="entry name" value="SH3_domain"/>
</dbReference>
<reference evidence="3" key="2">
    <citation type="submission" date="2023-12" db="EMBL/GenBank/DDBJ databases">
        <authorList>
            <person name="Sun Q."/>
            <person name="Inoue M."/>
        </authorList>
    </citation>
    <scope>NUCLEOTIDE SEQUENCE</scope>
    <source>
        <strain evidence="3">JCM 17590</strain>
    </source>
</reference>
<comment type="caution">
    <text evidence="3">The sequence shown here is derived from an EMBL/GenBank/DDBJ whole genome shotgun (WGS) entry which is preliminary data.</text>
</comment>
<evidence type="ECO:0000259" key="2">
    <source>
        <dbReference type="PROSITE" id="PS50002"/>
    </source>
</evidence>
<dbReference type="InterPro" id="IPR036028">
    <property type="entry name" value="SH3-like_dom_sf"/>
</dbReference>
<dbReference type="Proteomes" id="UP001415169">
    <property type="component" value="Unassembled WGS sequence"/>
</dbReference>
<evidence type="ECO:0000313" key="3">
    <source>
        <dbReference type="EMBL" id="GAA4154451.1"/>
    </source>
</evidence>
<keyword evidence="4" id="KW-1185">Reference proteome</keyword>
<gene>
    <name evidence="3" type="ORF">GCM10022286_02050</name>
</gene>
<dbReference type="PROSITE" id="PS50002">
    <property type="entry name" value="SH3"/>
    <property type="match status" value="1"/>
</dbReference>
<sequence>MCRIVRYAARALAARGVTMVRVRRVVIQSHEAPTRAPLVVNPGQAVGVGTRDTEWPAFVFVTADAGTGWVPARHLSIDGDRATVVTAYDTTELTVAAGTVVDVVSDDAESGWSWCRATDGTEGWVPNRALGAISAGDA</sequence>
<proteinExistence type="predicted"/>
<reference evidence="3" key="1">
    <citation type="journal article" date="2014" name="Int. J. Syst. Evol. Microbiol.">
        <title>Complete genome of a new Firmicutes species belonging to the dominant human colonic microbiota ('Ruminococcus bicirculans') reveals two chromosomes and a selective capacity to utilize plant glucans.</title>
        <authorList>
            <consortium name="NISC Comparative Sequencing Program"/>
            <person name="Wegmann U."/>
            <person name="Louis P."/>
            <person name="Goesmann A."/>
            <person name="Henrissat B."/>
            <person name="Duncan S.H."/>
            <person name="Flint H.J."/>
        </authorList>
    </citation>
    <scope>NUCLEOTIDE SEQUENCE</scope>
    <source>
        <strain evidence="3">JCM 17590</strain>
    </source>
</reference>
<dbReference type="EMBL" id="BAABBV010000001">
    <property type="protein sequence ID" value="GAA4154451.1"/>
    <property type="molecule type" value="Genomic_DNA"/>
</dbReference>
<dbReference type="SUPFAM" id="SSF50044">
    <property type="entry name" value="SH3-domain"/>
    <property type="match status" value="1"/>
</dbReference>
<evidence type="ECO:0000313" key="4">
    <source>
        <dbReference type="Proteomes" id="UP001415169"/>
    </source>
</evidence>
<organism evidence="3 4">
    <name type="scientific">Gryllotalpicola daejeonensis</name>
    <dbReference type="NCBI Taxonomy" id="993087"/>
    <lineage>
        <taxon>Bacteria</taxon>
        <taxon>Bacillati</taxon>
        <taxon>Actinomycetota</taxon>
        <taxon>Actinomycetes</taxon>
        <taxon>Micrococcales</taxon>
        <taxon>Microbacteriaceae</taxon>
        <taxon>Gryllotalpicola</taxon>
    </lineage>
</organism>
<name>A0ABP7ZDL8_9MICO</name>